<feature type="compositionally biased region" description="Basic and acidic residues" evidence="1">
    <location>
        <begin position="299"/>
        <end position="309"/>
    </location>
</feature>
<keyword evidence="3" id="KW-1185">Reference proteome</keyword>
<feature type="compositionally biased region" description="Polar residues" evidence="1">
    <location>
        <begin position="590"/>
        <end position="601"/>
    </location>
</feature>
<organism evidence="2 3">
    <name type="scientific">Naganishia liquefaciens</name>
    <dbReference type="NCBI Taxonomy" id="104408"/>
    <lineage>
        <taxon>Eukaryota</taxon>
        <taxon>Fungi</taxon>
        <taxon>Dikarya</taxon>
        <taxon>Basidiomycota</taxon>
        <taxon>Agaricomycotina</taxon>
        <taxon>Tremellomycetes</taxon>
        <taxon>Filobasidiales</taxon>
        <taxon>Filobasidiaceae</taxon>
        <taxon>Naganishia</taxon>
    </lineage>
</organism>
<feature type="region of interest" description="Disordered" evidence="1">
    <location>
        <begin position="544"/>
        <end position="616"/>
    </location>
</feature>
<proteinExistence type="predicted"/>
<feature type="region of interest" description="Disordered" evidence="1">
    <location>
        <begin position="57"/>
        <end position="92"/>
    </location>
</feature>
<feature type="compositionally biased region" description="Low complexity" evidence="1">
    <location>
        <begin position="555"/>
        <end position="571"/>
    </location>
</feature>
<evidence type="ECO:0000313" key="3">
    <source>
        <dbReference type="Proteomes" id="UP000620104"/>
    </source>
</evidence>
<feature type="compositionally biased region" description="Low complexity" evidence="1">
    <location>
        <begin position="356"/>
        <end position="384"/>
    </location>
</feature>
<dbReference type="EMBL" id="BLZA01000017">
    <property type="protein sequence ID" value="GHJ86218.1"/>
    <property type="molecule type" value="Genomic_DNA"/>
</dbReference>
<protein>
    <submittedName>
        <fullName evidence="2">Uncharacterized protein</fullName>
    </submittedName>
</protein>
<sequence length="616" mass="66531">MGSALKPSTALLSSPDAKPGADHRRMSSSLRQSVTARRVSQGGAITTTFTEEVALEKPATAQPPTGTISSVSLPRRSTSSVPLFPKAGRNRHSSRCLHEIQVQPRAAQRKLSRHQLLILTPFGTTLPLGGAPTANKTSCPAVLLPGSQTRSEAMVFPKQSALTSRNDIPPISAQPDAVLLSADMARSTSMPTFTVREDEASKAKDDALAITRGEALIWLDDSSISDQDDEMMLVTPPEHKIGVTRGSMAEVASKFSEYALDRPKHITFADPFALSERMPAAIAASAITSDDQSHSPASRKAELPQRGSDDNDPPSPTRRPSLPRYRSTPHLPTQEPTGLNILLGNAGPSTAPTLFTDSASSSGQQSDASTNSLDSRSSVSSRGSIVPMTRSIEQTEGTLASLFPRLSFAPLTLLTSRRPSTQDSDSLQYRDSDNRQSTSSRRGSWAQLNAVNFPPPITTLGREFRSRFNSIDSAFQRSSDAASVFSSLQESDWLNPGGLQGYGWSRKSSDWSTSSVRRGSDPYSRRRSSLARIAYANVGSRSPGKYSGWHNQAPSGFTSSSHSHRGSTNSGPLRDYRFGVSSLENDLPPDSSTVFQEQEQFGPTDWHTRRGSWAEV</sequence>
<feature type="compositionally biased region" description="Low complexity" evidence="1">
    <location>
        <begin position="318"/>
        <end position="329"/>
    </location>
</feature>
<dbReference type="AlphaFoldDB" id="A0A8H3TSA9"/>
<accession>A0A8H3TSA9</accession>
<feature type="region of interest" description="Disordered" evidence="1">
    <location>
        <begin position="417"/>
        <end position="447"/>
    </location>
</feature>
<gene>
    <name evidence="2" type="ORF">NliqN6_2620</name>
</gene>
<comment type="caution">
    <text evidence="2">The sequence shown here is derived from an EMBL/GenBank/DDBJ whole genome shotgun (WGS) entry which is preliminary data.</text>
</comment>
<feature type="compositionally biased region" description="Polar residues" evidence="1">
    <location>
        <begin position="417"/>
        <end position="427"/>
    </location>
</feature>
<dbReference type="Proteomes" id="UP000620104">
    <property type="component" value="Unassembled WGS sequence"/>
</dbReference>
<feature type="region of interest" description="Disordered" evidence="1">
    <location>
        <begin position="1"/>
        <end position="45"/>
    </location>
</feature>
<reference evidence="2" key="1">
    <citation type="submission" date="2020-07" db="EMBL/GenBank/DDBJ databases">
        <title>Draft Genome Sequence of a Deep-Sea Yeast, Naganishia (Cryptococcus) liquefaciens strain N6.</title>
        <authorList>
            <person name="Han Y.W."/>
            <person name="Kajitani R."/>
            <person name="Morimoto H."/>
            <person name="Parhat M."/>
            <person name="Tsubouchi H."/>
            <person name="Bakenova O."/>
            <person name="Ogata M."/>
            <person name="Argunhan B."/>
            <person name="Aoki R."/>
            <person name="Kajiwara S."/>
            <person name="Itoh T."/>
            <person name="Iwasaki H."/>
        </authorList>
    </citation>
    <scope>NUCLEOTIDE SEQUENCE</scope>
    <source>
        <strain evidence="2">N6</strain>
    </source>
</reference>
<evidence type="ECO:0000256" key="1">
    <source>
        <dbReference type="SAM" id="MobiDB-lite"/>
    </source>
</evidence>
<feature type="compositionally biased region" description="Low complexity" evidence="1">
    <location>
        <begin position="69"/>
        <end position="83"/>
    </location>
</feature>
<feature type="compositionally biased region" description="Polar residues" evidence="1">
    <location>
        <begin position="435"/>
        <end position="447"/>
    </location>
</feature>
<feature type="region of interest" description="Disordered" evidence="1">
    <location>
        <begin position="286"/>
        <end position="390"/>
    </location>
</feature>
<dbReference type="OrthoDB" id="2592491at2759"/>
<evidence type="ECO:0000313" key="2">
    <source>
        <dbReference type="EMBL" id="GHJ86218.1"/>
    </source>
</evidence>
<name>A0A8H3TSA9_9TREE</name>